<dbReference type="AlphaFoldDB" id="A0A5C5Y0U6"/>
<dbReference type="RefSeq" id="WP_146438754.1">
    <property type="nucleotide sequence ID" value="NZ_SJPL01000001.1"/>
</dbReference>
<dbReference type="InterPro" id="IPR050492">
    <property type="entry name" value="Bact_metal-bind_prot9"/>
</dbReference>
<dbReference type="OrthoDB" id="9793396at2"/>
<accession>A0A5C5Y0U6</accession>
<dbReference type="InterPro" id="IPR006127">
    <property type="entry name" value="ZnuA-like"/>
</dbReference>
<feature type="region of interest" description="Disordered" evidence="7">
    <location>
        <begin position="325"/>
        <end position="344"/>
    </location>
</feature>
<dbReference type="InterPro" id="IPR006129">
    <property type="entry name" value="AdhesinB"/>
</dbReference>
<evidence type="ECO:0000256" key="3">
    <source>
        <dbReference type="ARBA" id="ARBA00022448"/>
    </source>
</evidence>
<dbReference type="GO" id="GO:0046872">
    <property type="term" value="F:metal ion binding"/>
    <property type="evidence" value="ECO:0007669"/>
    <property type="project" value="UniProtKB-KW"/>
</dbReference>
<evidence type="ECO:0000256" key="5">
    <source>
        <dbReference type="ARBA" id="ARBA00022729"/>
    </source>
</evidence>
<evidence type="ECO:0000313" key="9">
    <source>
        <dbReference type="Proteomes" id="UP000317238"/>
    </source>
</evidence>
<organism evidence="8 9">
    <name type="scientific">Crateriforma conspicua</name>
    <dbReference type="NCBI Taxonomy" id="2527996"/>
    <lineage>
        <taxon>Bacteria</taxon>
        <taxon>Pseudomonadati</taxon>
        <taxon>Planctomycetota</taxon>
        <taxon>Planctomycetia</taxon>
        <taxon>Planctomycetales</taxon>
        <taxon>Planctomycetaceae</taxon>
        <taxon>Crateriforma</taxon>
    </lineage>
</organism>
<dbReference type="GO" id="GO:0030001">
    <property type="term" value="P:metal ion transport"/>
    <property type="evidence" value="ECO:0007669"/>
    <property type="project" value="InterPro"/>
</dbReference>
<name>A0A5C5Y0U6_9PLAN</name>
<evidence type="ECO:0000256" key="2">
    <source>
        <dbReference type="ARBA" id="ARBA00011028"/>
    </source>
</evidence>
<dbReference type="GO" id="GO:0007155">
    <property type="term" value="P:cell adhesion"/>
    <property type="evidence" value="ECO:0007669"/>
    <property type="project" value="InterPro"/>
</dbReference>
<dbReference type="Proteomes" id="UP000317238">
    <property type="component" value="Unassembled WGS sequence"/>
</dbReference>
<dbReference type="PRINTS" id="PR00690">
    <property type="entry name" value="ADHESNFAMILY"/>
</dbReference>
<dbReference type="EMBL" id="SJPL01000001">
    <property type="protein sequence ID" value="TWT69227.1"/>
    <property type="molecule type" value="Genomic_DNA"/>
</dbReference>
<keyword evidence="9" id="KW-1185">Reference proteome</keyword>
<evidence type="ECO:0000256" key="6">
    <source>
        <dbReference type="RuleBase" id="RU003512"/>
    </source>
</evidence>
<evidence type="ECO:0000256" key="7">
    <source>
        <dbReference type="SAM" id="MobiDB-lite"/>
    </source>
</evidence>
<keyword evidence="4" id="KW-0479">Metal-binding</keyword>
<reference evidence="8 9" key="1">
    <citation type="submission" date="2019-02" db="EMBL/GenBank/DDBJ databases">
        <title>Deep-cultivation of Planctomycetes and their phenomic and genomic characterization uncovers novel biology.</title>
        <authorList>
            <person name="Wiegand S."/>
            <person name="Jogler M."/>
            <person name="Boedeker C."/>
            <person name="Pinto D."/>
            <person name="Vollmers J."/>
            <person name="Rivas-Marin E."/>
            <person name="Kohn T."/>
            <person name="Peeters S.H."/>
            <person name="Heuer A."/>
            <person name="Rast P."/>
            <person name="Oberbeckmann S."/>
            <person name="Bunk B."/>
            <person name="Jeske O."/>
            <person name="Meyerdierks A."/>
            <person name="Storesund J.E."/>
            <person name="Kallscheuer N."/>
            <person name="Luecker S."/>
            <person name="Lage O.M."/>
            <person name="Pohl T."/>
            <person name="Merkel B.J."/>
            <person name="Hornburger P."/>
            <person name="Mueller R.-W."/>
            <person name="Bruemmer F."/>
            <person name="Labrenz M."/>
            <person name="Spormann A.M."/>
            <person name="Op Den Camp H."/>
            <person name="Overmann J."/>
            <person name="Amann R."/>
            <person name="Jetten M.S.M."/>
            <person name="Mascher T."/>
            <person name="Medema M.H."/>
            <person name="Devos D.P."/>
            <person name="Kaster A.-K."/>
            <person name="Ovreas L."/>
            <person name="Rohde M."/>
            <person name="Galperin M.Y."/>
            <person name="Jogler C."/>
        </authorList>
    </citation>
    <scope>NUCLEOTIDE SEQUENCE [LARGE SCALE GENOMIC DNA]</scope>
    <source>
        <strain evidence="8 9">Pan14r</strain>
    </source>
</reference>
<comment type="caution">
    <text evidence="8">The sequence shown here is derived from an EMBL/GenBank/DDBJ whole genome shotgun (WGS) entry which is preliminary data.</text>
</comment>
<dbReference type="PRINTS" id="PR00691">
    <property type="entry name" value="ADHESINB"/>
</dbReference>
<dbReference type="Gene3D" id="3.40.50.1980">
    <property type="entry name" value="Nitrogenase molybdenum iron protein domain"/>
    <property type="match status" value="2"/>
</dbReference>
<dbReference type="PANTHER" id="PTHR42953:SF1">
    <property type="entry name" value="METAL-BINDING PROTEIN HI_0362-RELATED"/>
    <property type="match status" value="1"/>
</dbReference>
<dbReference type="Pfam" id="PF01297">
    <property type="entry name" value="ZnuA"/>
    <property type="match status" value="1"/>
</dbReference>
<keyword evidence="3 6" id="KW-0813">Transport</keyword>
<gene>
    <name evidence="8" type="primary">troA</name>
    <name evidence="8" type="ORF">Pan14r_15120</name>
</gene>
<evidence type="ECO:0000313" key="8">
    <source>
        <dbReference type="EMBL" id="TWT69227.1"/>
    </source>
</evidence>
<dbReference type="InterPro" id="IPR006128">
    <property type="entry name" value="Lipoprotein_PsaA-like"/>
</dbReference>
<comment type="subcellular location">
    <subcellularLocation>
        <location evidence="1">Cell envelope</location>
    </subcellularLocation>
</comment>
<dbReference type="PANTHER" id="PTHR42953">
    <property type="entry name" value="HIGH-AFFINITY ZINC UPTAKE SYSTEM PROTEIN ZNUA-RELATED"/>
    <property type="match status" value="1"/>
</dbReference>
<dbReference type="SUPFAM" id="SSF53807">
    <property type="entry name" value="Helical backbone' metal receptor"/>
    <property type="match status" value="1"/>
</dbReference>
<evidence type="ECO:0000256" key="1">
    <source>
        <dbReference type="ARBA" id="ARBA00004196"/>
    </source>
</evidence>
<comment type="similarity">
    <text evidence="2 6">Belongs to the bacterial solute-binding protein 9 family.</text>
</comment>
<dbReference type="GO" id="GO:0030313">
    <property type="term" value="C:cell envelope"/>
    <property type="evidence" value="ECO:0007669"/>
    <property type="project" value="UniProtKB-SubCell"/>
</dbReference>
<sequence length="344" mass="36904">MSLRRTPHTVRTPARCLGIGLLVCITCWIGCGKPSDNQSKSPGSGATIRVIATTGMVADLVRAVGGERVDVVQVIGAGVDPHLYNPSRDDVALIMSGDVIFYSGLMLEGKLADTLGQVGRSKPVFAVTERIDKEYLLLPDDAAGHADPHVWMDASAWSQCVDVISEALVEFSAKDAETFRQNAAAYQSELEELHQYAKKTLATIPRESRVMITSHDAFNYFGRAYDLEVLGVQGLSTESEAGLQQINELVDLLVQRKVRAVFTESSVSPKNIKALIEGAAAQGFEIKLGGVLFSDAMGPQGTYEGTYVGMLDHNVTTVARALGGQAPESGMHGKLNSVKEHPSS</sequence>
<proteinExistence type="inferred from homology"/>
<evidence type="ECO:0000256" key="4">
    <source>
        <dbReference type="ARBA" id="ARBA00022723"/>
    </source>
</evidence>
<keyword evidence="5" id="KW-0732">Signal</keyword>
<protein>
    <submittedName>
        <fullName evidence="8">Periplasmic zinc-binding protein TroA</fullName>
    </submittedName>
</protein>